<name>A0A4U6UI11_SETVI</name>
<feature type="region of interest" description="Disordered" evidence="1">
    <location>
        <begin position="42"/>
        <end position="103"/>
    </location>
</feature>
<feature type="region of interest" description="Disordered" evidence="1">
    <location>
        <begin position="1"/>
        <end position="25"/>
    </location>
</feature>
<organism evidence="2 3">
    <name type="scientific">Setaria viridis</name>
    <name type="common">Green bristlegrass</name>
    <name type="synonym">Setaria italica subsp. viridis</name>
    <dbReference type="NCBI Taxonomy" id="4556"/>
    <lineage>
        <taxon>Eukaryota</taxon>
        <taxon>Viridiplantae</taxon>
        <taxon>Streptophyta</taxon>
        <taxon>Embryophyta</taxon>
        <taxon>Tracheophyta</taxon>
        <taxon>Spermatophyta</taxon>
        <taxon>Magnoliopsida</taxon>
        <taxon>Liliopsida</taxon>
        <taxon>Poales</taxon>
        <taxon>Poaceae</taxon>
        <taxon>PACMAD clade</taxon>
        <taxon>Panicoideae</taxon>
        <taxon>Panicodae</taxon>
        <taxon>Paniceae</taxon>
        <taxon>Cenchrinae</taxon>
        <taxon>Setaria</taxon>
    </lineage>
</organism>
<evidence type="ECO:0000256" key="1">
    <source>
        <dbReference type="SAM" id="MobiDB-lite"/>
    </source>
</evidence>
<dbReference type="Proteomes" id="UP000298652">
    <property type="component" value="Chromosome 5"/>
</dbReference>
<feature type="compositionally biased region" description="Basic residues" evidence="1">
    <location>
        <begin position="1"/>
        <end position="16"/>
    </location>
</feature>
<evidence type="ECO:0000313" key="3">
    <source>
        <dbReference type="Proteomes" id="UP000298652"/>
    </source>
</evidence>
<dbReference type="Gramene" id="TKW13823">
    <property type="protein sequence ID" value="TKW13823"/>
    <property type="gene ID" value="SEVIR_5G126200v2"/>
</dbReference>
<feature type="compositionally biased region" description="Low complexity" evidence="1">
    <location>
        <begin position="60"/>
        <end position="73"/>
    </location>
</feature>
<evidence type="ECO:0000313" key="2">
    <source>
        <dbReference type="EMBL" id="TKW13823.1"/>
    </source>
</evidence>
<gene>
    <name evidence="2" type="ORF">SEVIR_5G126200v2</name>
</gene>
<sequence>MIAKSSRPRPHLRSPPRRGASSLLAPSTSVYQLAVAPLVHDSGSNKSPLPLLPHGSQQPAACSARAAATAPVHPLVPPLPHRLPTRIRARASPRPGSIMPQAH</sequence>
<dbReference type="EMBL" id="CM016556">
    <property type="protein sequence ID" value="TKW13823.1"/>
    <property type="molecule type" value="Genomic_DNA"/>
</dbReference>
<protein>
    <submittedName>
        <fullName evidence="2">Uncharacterized protein</fullName>
    </submittedName>
</protein>
<reference evidence="2" key="1">
    <citation type="submission" date="2019-03" db="EMBL/GenBank/DDBJ databases">
        <title>WGS assembly of Setaria viridis.</title>
        <authorList>
            <person name="Huang P."/>
            <person name="Jenkins J."/>
            <person name="Grimwood J."/>
            <person name="Barry K."/>
            <person name="Healey A."/>
            <person name="Mamidi S."/>
            <person name="Sreedasyam A."/>
            <person name="Shu S."/>
            <person name="Feldman M."/>
            <person name="Wu J."/>
            <person name="Yu Y."/>
            <person name="Chen C."/>
            <person name="Johnson J."/>
            <person name="Rokhsar D."/>
            <person name="Baxter I."/>
            <person name="Schmutz J."/>
            <person name="Brutnell T."/>
            <person name="Kellogg E."/>
        </authorList>
    </citation>
    <scope>NUCLEOTIDE SEQUENCE [LARGE SCALE GENOMIC DNA]</scope>
</reference>
<accession>A0A4U6UI11</accession>
<proteinExistence type="predicted"/>
<dbReference type="AlphaFoldDB" id="A0A4U6UI11"/>
<keyword evidence="3" id="KW-1185">Reference proteome</keyword>